<keyword evidence="3" id="KW-0677">Repeat</keyword>
<dbReference type="EMBL" id="JOWA01000110">
    <property type="protein sequence ID" value="KEZ41458.1"/>
    <property type="molecule type" value="Genomic_DNA"/>
</dbReference>
<evidence type="ECO:0000256" key="1">
    <source>
        <dbReference type="ARBA" id="ARBA00004496"/>
    </source>
</evidence>
<dbReference type="GO" id="GO:0007018">
    <property type="term" value="P:microtubule-based movement"/>
    <property type="evidence" value="ECO:0007669"/>
    <property type="project" value="TreeGrafter"/>
</dbReference>
<dbReference type="GO" id="GO:0005871">
    <property type="term" value="C:kinesin complex"/>
    <property type="evidence" value="ECO:0007669"/>
    <property type="project" value="InterPro"/>
</dbReference>
<dbReference type="VEuPathDB" id="FungiDB:SAPIO_CDS7599"/>
<dbReference type="PANTHER" id="PTHR45783">
    <property type="entry name" value="KINESIN LIGHT CHAIN"/>
    <property type="match status" value="1"/>
</dbReference>
<dbReference type="GO" id="GO:0005737">
    <property type="term" value="C:cytoplasm"/>
    <property type="evidence" value="ECO:0007669"/>
    <property type="project" value="UniProtKB-SubCell"/>
</dbReference>
<dbReference type="Gene3D" id="1.25.40.10">
    <property type="entry name" value="Tetratricopeptide repeat domain"/>
    <property type="match status" value="1"/>
</dbReference>
<gene>
    <name evidence="6" type="ORF">SAPIO_CDS7599</name>
</gene>
<evidence type="ECO:0000256" key="2">
    <source>
        <dbReference type="ARBA" id="ARBA00022490"/>
    </source>
</evidence>
<dbReference type="InterPro" id="IPR002151">
    <property type="entry name" value="Kinesin_light"/>
</dbReference>
<proteinExistence type="predicted"/>
<dbReference type="OrthoDB" id="5390606at2759"/>
<protein>
    <recommendedName>
        <fullName evidence="8">Kinesin light chain</fullName>
    </recommendedName>
</protein>
<keyword evidence="2" id="KW-0963">Cytoplasm</keyword>
<dbReference type="RefSeq" id="XP_016641257.1">
    <property type="nucleotide sequence ID" value="XM_016789430.1"/>
</dbReference>
<organism evidence="6 7">
    <name type="scientific">Pseudallescheria apiosperma</name>
    <name type="common">Scedosporium apiospermum</name>
    <dbReference type="NCBI Taxonomy" id="563466"/>
    <lineage>
        <taxon>Eukaryota</taxon>
        <taxon>Fungi</taxon>
        <taxon>Dikarya</taxon>
        <taxon>Ascomycota</taxon>
        <taxon>Pezizomycotina</taxon>
        <taxon>Sordariomycetes</taxon>
        <taxon>Hypocreomycetidae</taxon>
        <taxon>Microascales</taxon>
        <taxon>Microascaceae</taxon>
        <taxon>Scedosporium</taxon>
    </lineage>
</organism>
<dbReference type="InterPro" id="IPR011990">
    <property type="entry name" value="TPR-like_helical_dom_sf"/>
</dbReference>
<evidence type="ECO:0000256" key="3">
    <source>
        <dbReference type="ARBA" id="ARBA00022737"/>
    </source>
</evidence>
<accession>A0A084G296</accession>
<dbReference type="HOGENOM" id="CLU_436252_0_0_1"/>
<comment type="subcellular location">
    <subcellularLocation>
        <location evidence="1">Cytoplasm</location>
    </subcellularLocation>
</comment>
<dbReference type="Proteomes" id="UP000028545">
    <property type="component" value="Unassembled WGS sequence"/>
</dbReference>
<evidence type="ECO:0000313" key="7">
    <source>
        <dbReference type="Proteomes" id="UP000028545"/>
    </source>
</evidence>
<name>A0A084G296_PSEDA</name>
<dbReference type="GO" id="GO:0019894">
    <property type="term" value="F:kinesin binding"/>
    <property type="evidence" value="ECO:0007669"/>
    <property type="project" value="TreeGrafter"/>
</dbReference>
<keyword evidence="7" id="KW-1185">Reference proteome</keyword>
<dbReference type="SUPFAM" id="SSF48452">
    <property type="entry name" value="TPR-like"/>
    <property type="match status" value="1"/>
</dbReference>
<dbReference type="GeneID" id="27726671"/>
<feature type="region of interest" description="Disordered" evidence="5">
    <location>
        <begin position="296"/>
        <end position="318"/>
    </location>
</feature>
<dbReference type="KEGG" id="sapo:SAPIO_CDS7599"/>
<dbReference type="AlphaFoldDB" id="A0A084G296"/>
<feature type="region of interest" description="Disordered" evidence="5">
    <location>
        <begin position="1"/>
        <end position="31"/>
    </location>
</feature>
<comment type="caution">
    <text evidence="6">The sequence shown here is derived from an EMBL/GenBank/DDBJ whole genome shotgun (WGS) entry which is preliminary data.</text>
</comment>
<evidence type="ECO:0000313" key="6">
    <source>
        <dbReference type="EMBL" id="KEZ41458.1"/>
    </source>
</evidence>
<evidence type="ECO:0000256" key="4">
    <source>
        <dbReference type="ARBA" id="ARBA00022803"/>
    </source>
</evidence>
<keyword evidence="4" id="KW-0802">TPR repeat</keyword>
<feature type="compositionally biased region" description="Polar residues" evidence="5">
    <location>
        <begin position="1"/>
        <end position="17"/>
    </location>
</feature>
<dbReference type="Pfam" id="PF13424">
    <property type="entry name" value="TPR_12"/>
    <property type="match status" value="1"/>
</dbReference>
<sequence>MATQTYAPQAPPSSTIPRVTPAPPAVLDGDEKPPVSLALRQRFAKTNPKYAHSFGTVAFERSSSSGLRLIGWRAVDVVQQIWEKLVGSLKSLIGETRDTWEAWRPRCRRGEQRSGSDVPLYVLRCFLLGPDQAHATPHAAILCDTPWFRKAIGSVFIKSGLLLPAGFKCFGLPDRVDLYMAPAGSVWGSSHSGPRPLIRLNDFDIRTPAQYQSTNGLSIEILLDSTIVGSATIGGVVEIGKSTFGMTVRHTFRDPNEDTDWPELDDHDSDTHDCEIDLFEEDDLKEHDPLLVVGQPKSESPASEMFQDGRSTSNLSSGDLVPAGSDLVHVSPDQWKLETGVLTAPEARLDWALISLQRLDQNQYFIEPSSGAHGDLVVIKTPSRLRYGDLGSSGVLGIPMTTAPQSVLVVSVDDIQPGDCGSWAMKLRDGAFTVNATPQNDPDYASYLNNLGSLQGKQFGRTGLIEAEKLFTQEVEMSKLKLGDDHPDTLTSMANLASIYRNQGRWEEAEKLDVQVMETRKVKLGDDHPDTLTSMANLALTYGKQGRWEEAEKLGVQVMETRKVKLGDDHPDTLTSMNNLAWTWKSQGRLADAQALMRSCVDARQRILGLEHPGTLSSLKALDQWSS</sequence>
<evidence type="ECO:0008006" key="8">
    <source>
        <dbReference type="Google" id="ProtNLM"/>
    </source>
</evidence>
<reference evidence="6 7" key="1">
    <citation type="journal article" date="2014" name="Genome Announc.">
        <title>Draft genome sequence of the pathogenic fungus Scedosporium apiospermum.</title>
        <authorList>
            <person name="Vandeputte P."/>
            <person name="Ghamrawi S."/>
            <person name="Rechenmann M."/>
            <person name="Iltis A."/>
            <person name="Giraud S."/>
            <person name="Fleury M."/>
            <person name="Thornton C."/>
            <person name="Delhaes L."/>
            <person name="Meyer W."/>
            <person name="Papon N."/>
            <person name="Bouchara J.P."/>
        </authorList>
    </citation>
    <scope>NUCLEOTIDE SEQUENCE [LARGE SCALE GENOMIC DNA]</scope>
    <source>
        <strain evidence="6 7">IHEM 14462</strain>
    </source>
</reference>
<dbReference type="Pfam" id="PF13374">
    <property type="entry name" value="TPR_10"/>
    <property type="match status" value="1"/>
</dbReference>
<dbReference type="PANTHER" id="PTHR45783:SF3">
    <property type="entry name" value="KINESIN LIGHT CHAIN"/>
    <property type="match status" value="1"/>
</dbReference>
<dbReference type="PRINTS" id="PR00381">
    <property type="entry name" value="KINESINLIGHT"/>
</dbReference>
<evidence type="ECO:0000256" key="5">
    <source>
        <dbReference type="SAM" id="MobiDB-lite"/>
    </source>
</evidence>